<feature type="domain" description="Extracellular sulfatase C-terminal" evidence="2">
    <location>
        <begin position="41"/>
        <end position="112"/>
    </location>
</feature>
<dbReference type="Pfam" id="PF12548">
    <property type="entry name" value="DUF3740"/>
    <property type="match status" value="1"/>
</dbReference>
<evidence type="ECO:0000259" key="2">
    <source>
        <dbReference type="Pfam" id="PF12548"/>
    </source>
</evidence>
<dbReference type="AlphaFoldDB" id="A0A9P0B720"/>
<dbReference type="Proteomes" id="UP001154078">
    <property type="component" value="Chromosome 5"/>
</dbReference>
<gene>
    <name evidence="3" type="ORF">MELIAE_LOCUS7395</name>
</gene>
<feature type="region of interest" description="Disordered" evidence="1">
    <location>
        <begin position="105"/>
        <end position="139"/>
    </location>
</feature>
<evidence type="ECO:0000313" key="3">
    <source>
        <dbReference type="EMBL" id="CAH0556458.1"/>
    </source>
</evidence>
<organism evidence="3 4">
    <name type="scientific">Brassicogethes aeneus</name>
    <name type="common">Rape pollen beetle</name>
    <name type="synonym">Meligethes aeneus</name>
    <dbReference type="NCBI Taxonomy" id="1431903"/>
    <lineage>
        <taxon>Eukaryota</taxon>
        <taxon>Metazoa</taxon>
        <taxon>Ecdysozoa</taxon>
        <taxon>Arthropoda</taxon>
        <taxon>Hexapoda</taxon>
        <taxon>Insecta</taxon>
        <taxon>Pterygota</taxon>
        <taxon>Neoptera</taxon>
        <taxon>Endopterygota</taxon>
        <taxon>Coleoptera</taxon>
        <taxon>Polyphaga</taxon>
        <taxon>Cucujiformia</taxon>
        <taxon>Nitidulidae</taxon>
        <taxon>Meligethinae</taxon>
        <taxon>Brassicogethes</taxon>
    </lineage>
</organism>
<protein>
    <recommendedName>
        <fullName evidence="2">Extracellular sulfatase C-terminal domain-containing protein</fullName>
    </recommendedName>
</protein>
<evidence type="ECO:0000256" key="1">
    <source>
        <dbReference type="SAM" id="MobiDB-lite"/>
    </source>
</evidence>
<reference evidence="3" key="1">
    <citation type="submission" date="2021-12" db="EMBL/GenBank/DDBJ databases">
        <authorList>
            <person name="King R."/>
        </authorList>
    </citation>
    <scope>NUCLEOTIDE SEQUENCE</scope>
</reference>
<dbReference type="EMBL" id="OV121136">
    <property type="protein sequence ID" value="CAH0556458.1"/>
    <property type="molecule type" value="Genomic_DNA"/>
</dbReference>
<keyword evidence="4" id="KW-1185">Reference proteome</keyword>
<name>A0A9P0B720_BRAAE</name>
<dbReference type="InterPro" id="IPR024609">
    <property type="entry name" value="Extracellular_sulfatase_C"/>
</dbReference>
<proteinExistence type="predicted"/>
<sequence>MTLTRRQKRDTLTHVENAMEDVRGKIYGLRSVNATFEKDPVNLETNSIGVNTPKCVIRKNVVNCSNVIYHNKKTWRQSRLHIDTEIQQLKQKLETLKYIRKHLKRTKPSDVDEDEDDDDDSEEMDSIQNGTSRSELPAFNELNPSRIDLFSTHINNLNVTKINKRKRKRPLVFDELNSRPAKRRKYHNLNNPVESENTRTSFSSSTVEFTTRTPYTDHTNPHRHQHKLHHVTQSPYITSAMLPKNTNAKKKINNWTTKVSNFLAIIYNTNHSDAKKIIPILDLLV</sequence>
<feature type="compositionally biased region" description="Acidic residues" evidence="1">
    <location>
        <begin position="111"/>
        <end position="125"/>
    </location>
</feature>
<accession>A0A9P0B720</accession>
<evidence type="ECO:0000313" key="4">
    <source>
        <dbReference type="Proteomes" id="UP001154078"/>
    </source>
</evidence>